<evidence type="ECO:0000256" key="1">
    <source>
        <dbReference type="SAM" id="Phobius"/>
    </source>
</evidence>
<dbReference type="AlphaFoldDB" id="A0AB38A8I0"/>
<sequence>MGPIFSFLPLPLMIAALVLCEVVFLASILGICSLIRKAIDKITGTPTGHYNSMTYPSEMEFRCL</sequence>
<keyword evidence="1" id="KW-0472">Membrane</keyword>
<dbReference type="Proteomes" id="UP000183687">
    <property type="component" value="Unassembled WGS sequence"/>
</dbReference>
<gene>
    <name evidence="2" type="ORF">SAMN04489746_1586</name>
</gene>
<name>A0AB38A8I0_9ACTN</name>
<organism evidence="2 3">
    <name type="scientific">Atopobium minutum</name>
    <dbReference type="NCBI Taxonomy" id="1381"/>
    <lineage>
        <taxon>Bacteria</taxon>
        <taxon>Bacillati</taxon>
        <taxon>Actinomycetota</taxon>
        <taxon>Coriobacteriia</taxon>
        <taxon>Coriobacteriales</taxon>
        <taxon>Atopobiaceae</taxon>
        <taxon>Atopobium</taxon>
    </lineage>
</organism>
<proteinExistence type="predicted"/>
<reference evidence="2 3" key="1">
    <citation type="submission" date="2016-10" db="EMBL/GenBank/DDBJ databases">
        <authorList>
            <person name="Varghese N."/>
            <person name="Submissions S."/>
        </authorList>
    </citation>
    <scope>NUCLEOTIDE SEQUENCE [LARGE SCALE GENOMIC DNA]</scope>
    <source>
        <strain evidence="2 3">DSM 20586</strain>
    </source>
</reference>
<accession>A0AB38A8I0</accession>
<keyword evidence="1" id="KW-0812">Transmembrane</keyword>
<dbReference type="RefSeq" id="WP_002563840.1">
    <property type="nucleotide sequence ID" value="NZ_CALJSN010000005.1"/>
</dbReference>
<keyword evidence="1" id="KW-1133">Transmembrane helix</keyword>
<evidence type="ECO:0000313" key="2">
    <source>
        <dbReference type="EMBL" id="SEC27914.1"/>
    </source>
</evidence>
<protein>
    <submittedName>
        <fullName evidence="2">Uncharacterized protein</fullName>
    </submittedName>
</protein>
<dbReference type="EMBL" id="FNSH01000002">
    <property type="protein sequence ID" value="SEC27914.1"/>
    <property type="molecule type" value="Genomic_DNA"/>
</dbReference>
<evidence type="ECO:0000313" key="3">
    <source>
        <dbReference type="Proteomes" id="UP000183687"/>
    </source>
</evidence>
<feature type="transmembrane region" description="Helical" evidence="1">
    <location>
        <begin position="12"/>
        <end position="35"/>
    </location>
</feature>
<comment type="caution">
    <text evidence="2">The sequence shown here is derived from an EMBL/GenBank/DDBJ whole genome shotgun (WGS) entry which is preliminary data.</text>
</comment>